<proteinExistence type="predicted"/>
<comment type="caution">
    <text evidence="1">The sequence shown here is derived from an EMBL/GenBank/DDBJ whole genome shotgun (WGS) entry which is preliminary data.</text>
</comment>
<dbReference type="EMBL" id="JBAWTH010000096">
    <property type="protein sequence ID" value="KAL2277621.1"/>
    <property type="molecule type" value="Genomic_DNA"/>
</dbReference>
<evidence type="ECO:0000313" key="1">
    <source>
        <dbReference type="EMBL" id="KAL2277621.1"/>
    </source>
</evidence>
<reference evidence="1 2" key="1">
    <citation type="submission" date="2024-03" db="EMBL/GenBank/DDBJ databases">
        <title>A high-quality draft genome sequence of Diaporthe vaccinii, a causative agent of upright dieback and viscid rot disease in cranberry plants.</title>
        <authorList>
            <person name="Sarrasin M."/>
            <person name="Lang B.F."/>
            <person name="Burger G."/>
        </authorList>
    </citation>
    <scope>NUCLEOTIDE SEQUENCE [LARGE SCALE GENOMIC DNA]</scope>
    <source>
        <strain evidence="1 2">IS7</strain>
    </source>
</reference>
<dbReference type="Proteomes" id="UP001600888">
    <property type="component" value="Unassembled WGS sequence"/>
</dbReference>
<protein>
    <submittedName>
        <fullName evidence="1">Uncharacterized protein</fullName>
    </submittedName>
</protein>
<keyword evidence="2" id="KW-1185">Reference proteome</keyword>
<organism evidence="1 2">
    <name type="scientific">Diaporthe vaccinii</name>
    <dbReference type="NCBI Taxonomy" id="105482"/>
    <lineage>
        <taxon>Eukaryota</taxon>
        <taxon>Fungi</taxon>
        <taxon>Dikarya</taxon>
        <taxon>Ascomycota</taxon>
        <taxon>Pezizomycotina</taxon>
        <taxon>Sordariomycetes</taxon>
        <taxon>Sordariomycetidae</taxon>
        <taxon>Diaporthales</taxon>
        <taxon>Diaporthaceae</taxon>
        <taxon>Diaporthe</taxon>
        <taxon>Diaporthe eres species complex</taxon>
    </lineage>
</organism>
<sequence length="129" mass="14141">MATTKSTTLPQERRKGEAALSDFADYVEKQQAIRFPSAKPTATGAAAAAAQDDHEAELDDILNALDLSDKAPLAPLHKLLLRTDDESLQKLVELLTSRIEEGHGETLFDIGFEHNGESMHLDKEGWDKA</sequence>
<name>A0ABR4E5B7_9PEZI</name>
<evidence type="ECO:0000313" key="2">
    <source>
        <dbReference type="Proteomes" id="UP001600888"/>
    </source>
</evidence>
<gene>
    <name evidence="1" type="ORF">FJTKL_15301</name>
</gene>
<accession>A0ABR4E5B7</accession>